<gene>
    <name evidence="2" type="ORF">O3M35_007190</name>
</gene>
<dbReference type="Proteomes" id="UP001461498">
    <property type="component" value="Unassembled WGS sequence"/>
</dbReference>
<reference evidence="2 3" key="1">
    <citation type="submission" date="2022-12" db="EMBL/GenBank/DDBJ databases">
        <title>Chromosome-level genome assembly of true bugs.</title>
        <authorList>
            <person name="Ma L."/>
            <person name="Li H."/>
        </authorList>
    </citation>
    <scope>NUCLEOTIDE SEQUENCE [LARGE SCALE GENOMIC DNA]</scope>
    <source>
        <strain evidence="2">Lab_2022b</strain>
    </source>
</reference>
<dbReference type="AlphaFoldDB" id="A0AAW1DAY5"/>
<name>A0AAW1DAY5_9HEMI</name>
<keyword evidence="3" id="KW-1185">Reference proteome</keyword>
<evidence type="ECO:0000313" key="2">
    <source>
        <dbReference type="EMBL" id="KAK9507305.1"/>
    </source>
</evidence>
<organism evidence="2 3">
    <name type="scientific">Rhynocoris fuscipes</name>
    <dbReference type="NCBI Taxonomy" id="488301"/>
    <lineage>
        <taxon>Eukaryota</taxon>
        <taxon>Metazoa</taxon>
        <taxon>Ecdysozoa</taxon>
        <taxon>Arthropoda</taxon>
        <taxon>Hexapoda</taxon>
        <taxon>Insecta</taxon>
        <taxon>Pterygota</taxon>
        <taxon>Neoptera</taxon>
        <taxon>Paraneoptera</taxon>
        <taxon>Hemiptera</taxon>
        <taxon>Heteroptera</taxon>
        <taxon>Panheteroptera</taxon>
        <taxon>Cimicomorpha</taxon>
        <taxon>Reduviidae</taxon>
        <taxon>Harpactorinae</taxon>
        <taxon>Harpactorini</taxon>
        <taxon>Rhynocoris</taxon>
    </lineage>
</organism>
<dbReference type="EMBL" id="JAPXFL010000004">
    <property type="protein sequence ID" value="KAK9507305.1"/>
    <property type="molecule type" value="Genomic_DNA"/>
</dbReference>
<protein>
    <submittedName>
        <fullName evidence="2">Uncharacterized protein</fullName>
    </submittedName>
</protein>
<proteinExistence type="predicted"/>
<evidence type="ECO:0000313" key="3">
    <source>
        <dbReference type="Proteomes" id="UP001461498"/>
    </source>
</evidence>
<comment type="caution">
    <text evidence="2">The sequence shown here is derived from an EMBL/GenBank/DDBJ whole genome shotgun (WGS) entry which is preliminary data.</text>
</comment>
<sequence length="132" mass="15094">MSDRNKEKNCGSNIDPEQLDSPKIKNEKHFIELFKERMNLLADCIDKATEKLGAEAEKSNANQKHILEKLRYNLKKQSEYLKQGANKDSSANNMKKVFEDVALLITLDLNAASNELNKVLNDNNKLDLMIEE</sequence>
<evidence type="ECO:0000256" key="1">
    <source>
        <dbReference type="SAM" id="MobiDB-lite"/>
    </source>
</evidence>
<accession>A0AAW1DAY5</accession>
<feature type="region of interest" description="Disordered" evidence="1">
    <location>
        <begin position="1"/>
        <end position="21"/>
    </location>
</feature>